<dbReference type="EMBL" id="JAVDWU010000009">
    <property type="protein sequence ID" value="MDR7152038.1"/>
    <property type="molecule type" value="Genomic_DNA"/>
</dbReference>
<keyword evidence="2" id="KW-1185">Reference proteome</keyword>
<evidence type="ECO:0000313" key="1">
    <source>
        <dbReference type="EMBL" id="MDR7152038.1"/>
    </source>
</evidence>
<dbReference type="RefSeq" id="WP_310320387.1">
    <property type="nucleotide sequence ID" value="NZ_JAVDWU010000009.1"/>
</dbReference>
<proteinExistence type="predicted"/>
<evidence type="ECO:0000313" key="2">
    <source>
        <dbReference type="Proteomes" id="UP001265700"/>
    </source>
</evidence>
<reference evidence="1 2" key="1">
    <citation type="submission" date="2023-07" db="EMBL/GenBank/DDBJ databases">
        <title>Sorghum-associated microbial communities from plants grown in Nebraska, USA.</title>
        <authorList>
            <person name="Schachtman D."/>
        </authorList>
    </citation>
    <scope>NUCLEOTIDE SEQUENCE [LARGE SCALE GENOMIC DNA]</scope>
    <source>
        <strain evidence="1 2">4249</strain>
    </source>
</reference>
<dbReference type="Proteomes" id="UP001265700">
    <property type="component" value="Unassembled WGS sequence"/>
</dbReference>
<name>A0ABU1WRZ5_9BURK</name>
<comment type="caution">
    <text evidence="1">The sequence shown here is derived from an EMBL/GenBank/DDBJ whole genome shotgun (WGS) entry which is preliminary data.</text>
</comment>
<gene>
    <name evidence="1" type="ORF">J2W49_004014</name>
</gene>
<sequence>MKDNALYFPYISIPDRVWTVKTLLYWDKVSSIVPAEYIEAPEKLGDYMHGLVQAGLVEQLFPGEHVRRINGFTERFMTILTRRLPERREEWLSGPSSSLHMDKLGDVQYQLLELGLARQSEQWTLVPTEVANLFMAYLAACIGEQPEVRATPVTDRLAYGRLTSGLGLRIPREDIHHLKAREVSLGKLLPVPAQKVTIDQLLGCCRHSRRHLPPLSPHRLENPGRFRHLLDRAHEASTSVPQHWNNREAQRSS</sequence>
<organism evidence="1 2">
    <name type="scientific">Hydrogenophaga palleronii</name>
    <dbReference type="NCBI Taxonomy" id="65655"/>
    <lineage>
        <taxon>Bacteria</taxon>
        <taxon>Pseudomonadati</taxon>
        <taxon>Pseudomonadota</taxon>
        <taxon>Betaproteobacteria</taxon>
        <taxon>Burkholderiales</taxon>
        <taxon>Comamonadaceae</taxon>
        <taxon>Hydrogenophaga</taxon>
    </lineage>
</organism>
<accession>A0ABU1WRZ5</accession>
<protein>
    <submittedName>
        <fullName evidence="1">Uncharacterized protein</fullName>
    </submittedName>
</protein>